<name>A0AAE9BYZ3_9CAUD</name>
<organism evidence="1 2">
    <name type="scientific">Halorubrum tailed virus 27</name>
    <dbReference type="NCBI Taxonomy" id="2878008"/>
    <lineage>
        <taxon>Viruses</taxon>
        <taxon>Duplodnaviria</taxon>
        <taxon>Heunggongvirae</taxon>
        <taxon>Uroviricota</taxon>
        <taxon>Caudoviricetes</taxon>
        <taxon>Thumleimavirales</taxon>
        <taxon>Hafunaviridae</taxon>
        <taxon>Minorvirus</taxon>
        <taxon>Minorvirus thailandense</taxon>
        <taxon>Minorvirus HRTV27</taxon>
    </lineage>
</organism>
<evidence type="ECO:0000313" key="2">
    <source>
        <dbReference type="Proteomes" id="UP000827260"/>
    </source>
</evidence>
<protein>
    <submittedName>
        <fullName evidence="1">Uncharacterized protein</fullName>
    </submittedName>
</protein>
<proteinExistence type="predicted"/>
<gene>
    <name evidence="1" type="ORF">HRTV-27_gp65</name>
</gene>
<keyword evidence="2" id="KW-1185">Reference proteome</keyword>
<evidence type="ECO:0000313" key="1">
    <source>
        <dbReference type="EMBL" id="UBF22758.1"/>
    </source>
</evidence>
<sequence length="86" mass="9419">MNDLSISFMTDEPIYGIDATLTGSLEVYDGTNRPIGEALKAAVADTVEGFSGVLDDATIRSLSYSHGELHVELRSEYEDSFIEEDQ</sequence>
<dbReference type="EMBL" id="MZ334522">
    <property type="protein sequence ID" value="UBF22758.1"/>
    <property type="molecule type" value="Genomic_DNA"/>
</dbReference>
<dbReference type="Proteomes" id="UP000827260">
    <property type="component" value="Segment"/>
</dbReference>
<accession>A0AAE9BYZ3</accession>
<reference evidence="1" key="1">
    <citation type="submission" date="2021-05" db="EMBL/GenBank/DDBJ databases">
        <title>Diversity, taxonomy and evolution of archaeal viruses of the class Caudoviricetes.</title>
        <authorList>
            <person name="Liu Y."/>
            <person name="Demina T.A."/>
            <person name="Roux S."/>
            <person name="Aiewsakun P."/>
            <person name="Kazlauskas D."/>
            <person name="Simmonds P."/>
            <person name="Prangishvili D."/>
            <person name="Oksanen H.M."/>
            <person name="Krupovic M."/>
        </authorList>
    </citation>
    <scope>NUCLEOTIDE SEQUENCE</scope>
    <source>
        <strain evidence="1">HRTV-27/27</strain>
    </source>
</reference>